<evidence type="ECO:0000313" key="4">
    <source>
        <dbReference type="EMBL" id="CAL4790786.1"/>
    </source>
</evidence>
<comment type="caution">
    <text evidence="3">The sequence shown here is derived from an EMBL/GenBank/DDBJ whole genome shotgun (WGS) entry which is preliminary data.</text>
</comment>
<evidence type="ECO:0000313" key="3">
    <source>
        <dbReference type="EMBL" id="CAI4003474.1"/>
    </source>
</evidence>
<dbReference type="EMBL" id="CAMXCT020003274">
    <property type="protein sequence ID" value="CAL1156849.1"/>
    <property type="molecule type" value="Genomic_DNA"/>
</dbReference>
<sequence length="176" mass="19679">MRVVALCSSFLIVAGWPWRLACVVRVGNSTAEIYGFRSVVQSWGSHCEWLVAIIPRAAQEQLHLALEDILDAPFKAQSYQKVIQLDDAPSDPRDVLELTRLSVRTISGGAANLACAVSRPWIFVVPQNLFTYLDDQQGHRGHLSIQCGALFCETGPPKQRTRPRPLWPPMCGRRLE</sequence>
<feature type="signal peptide" evidence="2">
    <location>
        <begin position="1"/>
        <end position="21"/>
    </location>
</feature>
<dbReference type="EMBL" id="CAMXCT010003274">
    <property type="protein sequence ID" value="CAI4003474.1"/>
    <property type="molecule type" value="Genomic_DNA"/>
</dbReference>
<keyword evidence="2" id="KW-0732">Signal</keyword>
<dbReference type="Proteomes" id="UP001152797">
    <property type="component" value="Unassembled WGS sequence"/>
</dbReference>
<feature type="non-terminal residue" evidence="3">
    <location>
        <position position="1"/>
    </location>
</feature>
<name>A0A9P1G766_9DINO</name>
<dbReference type="AlphaFoldDB" id="A0A9P1G766"/>
<protein>
    <submittedName>
        <fullName evidence="3">Uncharacterized protein</fullName>
    </submittedName>
</protein>
<accession>A0A9P1G766</accession>
<feature type="region of interest" description="Disordered" evidence="1">
    <location>
        <begin position="157"/>
        <end position="176"/>
    </location>
</feature>
<feature type="chain" id="PRO_5043272540" evidence="2">
    <location>
        <begin position="22"/>
        <end position="176"/>
    </location>
</feature>
<evidence type="ECO:0000313" key="5">
    <source>
        <dbReference type="Proteomes" id="UP001152797"/>
    </source>
</evidence>
<reference evidence="3" key="1">
    <citation type="submission" date="2022-10" db="EMBL/GenBank/DDBJ databases">
        <authorList>
            <person name="Chen Y."/>
            <person name="Dougan E. K."/>
            <person name="Chan C."/>
            <person name="Rhodes N."/>
            <person name="Thang M."/>
        </authorList>
    </citation>
    <scope>NUCLEOTIDE SEQUENCE</scope>
</reference>
<gene>
    <name evidence="3" type="ORF">C1SCF055_LOCUS29342</name>
</gene>
<proteinExistence type="predicted"/>
<evidence type="ECO:0000256" key="2">
    <source>
        <dbReference type="SAM" id="SignalP"/>
    </source>
</evidence>
<organism evidence="3">
    <name type="scientific">Cladocopium goreaui</name>
    <dbReference type="NCBI Taxonomy" id="2562237"/>
    <lineage>
        <taxon>Eukaryota</taxon>
        <taxon>Sar</taxon>
        <taxon>Alveolata</taxon>
        <taxon>Dinophyceae</taxon>
        <taxon>Suessiales</taxon>
        <taxon>Symbiodiniaceae</taxon>
        <taxon>Cladocopium</taxon>
    </lineage>
</organism>
<dbReference type="EMBL" id="CAMXCT030003274">
    <property type="protein sequence ID" value="CAL4790786.1"/>
    <property type="molecule type" value="Genomic_DNA"/>
</dbReference>
<reference evidence="4 5" key="2">
    <citation type="submission" date="2024-05" db="EMBL/GenBank/DDBJ databases">
        <authorList>
            <person name="Chen Y."/>
            <person name="Shah S."/>
            <person name="Dougan E. K."/>
            <person name="Thang M."/>
            <person name="Chan C."/>
        </authorList>
    </citation>
    <scope>NUCLEOTIDE SEQUENCE [LARGE SCALE GENOMIC DNA]</scope>
</reference>
<keyword evidence="5" id="KW-1185">Reference proteome</keyword>
<evidence type="ECO:0000256" key="1">
    <source>
        <dbReference type="SAM" id="MobiDB-lite"/>
    </source>
</evidence>